<dbReference type="EMBL" id="BDQM01000013">
    <property type="protein sequence ID" value="GAW96335.1"/>
    <property type="molecule type" value="Genomic_DNA"/>
</dbReference>
<gene>
    <name evidence="6" type="ORF">MTCD1_01949</name>
</gene>
<comment type="caution">
    <text evidence="6">The sequence shown here is derived from an EMBL/GenBank/DDBJ whole genome shotgun (WGS) entry which is preliminary data.</text>
</comment>
<organism evidence="6 7">
    <name type="scientific">Colwellia marinimaniae</name>
    <dbReference type="NCBI Taxonomy" id="1513592"/>
    <lineage>
        <taxon>Bacteria</taxon>
        <taxon>Pseudomonadati</taxon>
        <taxon>Pseudomonadota</taxon>
        <taxon>Gammaproteobacteria</taxon>
        <taxon>Alteromonadales</taxon>
        <taxon>Colwelliaceae</taxon>
        <taxon>Colwellia</taxon>
    </lineage>
</organism>
<keyword evidence="3" id="KW-0949">S-adenosyl-L-methionine</keyword>
<feature type="domain" description="DTW" evidence="5">
    <location>
        <begin position="25"/>
        <end position="244"/>
    </location>
</feature>
<name>A0ABQ0MVE0_9GAMM</name>
<dbReference type="PANTHER" id="PTHR21392:SF1">
    <property type="entry name" value="TRNA-URIDINE AMINOCARBOXYPROPYLTRANSFERASE"/>
    <property type="match status" value="1"/>
</dbReference>
<evidence type="ECO:0000256" key="4">
    <source>
        <dbReference type="ARBA" id="ARBA00022694"/>
    </source>
</evidence>
<proteinExistence type="predicted"/>
<sequence length="278" mass="31863">MHAVHQLHQYRKSISTTTYKARGYRVIRCQLCQLAQQFCICALAPNQEHVQTTAGFVLLMHDTEVLKPSNTGKLIADIIPDSFAFLWSRTKVNPELLAVLNDEKWFPLLVFPQEYAGDDRKVFTNKVICPEGKRPLFIMLDGSWREAKKMFRKSPYLDRFPMVSFDARTAMPAVLGTCHSDSNKQVSPVGQDSRYTVRKTELEHQFSTAEVGARVLAMHGETHNAQLLDLWFDVFNFQYQKSVCQRNKGNVNALENYQSFVNKLYPNHLNMPDSAAIE</sequence>
<protein>
    <recommendedName>
        <fullName evidence="1">tRNA-uridine aminocarboxypropyltransferase</fullName>
        <ecNumber evidence="1">2.5.1.25</ecNumber>
    </recommendedName>
</protein>
<dbReference type="RefSeq" id="WP_057180256.1">
    <property type="nucleotide sequence ID" value="NZ_BDQM01000013.1"/>
</dbReference>
<evidence type="ECO:0000259" key="5">
    <source>
        <dbReference type="SMART" id="SM01144"/>
    </source>
</evidence>
<evidence type="ECO:0000256" key="3">
    <source>
        <dbReference type="ARBA" id="ARBA00022691"/>
    </source>
</evidence>
<dbReference type="SMART" id="SM01144">
    <property type="entry name" value="DTW"/>
    <property type="match status" value="1"/>
</dbReference>
<dbReference type="InterPro" id="IPR005636">
    <property type="entry name" value="DTW"/>
</dbReference>
<evidence type="ECO:0000313" key="6">
    <source>
        <dbReference type="EMBL" id="GAW96335.1"/>
    </source>
</evidence>
<evidence type="ECO:0000313" key="7">
    <source>
        <dbReference type="Proteomes" id="UP000197068"/>
    </source>
</evidence>
<keyword evidence="4" id="KW-0819">tRNA processing</keyword>
<evidence type="ECO:0000256" key="2">
    <source>
        <dbReference type="ARBA" id="ARBA00022679"/>
    </source>
</evidence>
<dbReference type="InterPro" id="IPR039262">
    <property type="entry name" value="DTWD2/TAPT"/>
</dbReference>
<evidence type="ECO:0000256" key="1">
    <source>
        <dbReference type="ARBA" id="ARBA00012386"/>
    </source>
</evidence>
<dbReference type="PANTHER" id="PTHR21392">
    <property type="entry name" value="TRNA-URIDINE AMINOCARBOXYPROPYLTRANSFERASE 2"/>
    <property type="match status" value="1"/>
</dbReference>
<keyword evidence="2" id="KW-0808">Transferase</keyword>
<dbReference type="Proteomes" id="UP000197068">
    <property type="component" value="Unassembled WGS sequence"/>
</dbReference>
<keyword evidence="7" id="KW-1185">Reference proteome</keyword>
<dbReference type="Pfam" id="PF03942">
    <property type="entry name" value="DTW"/>
    <property type="match status" value="1"/>
</dbReference>
<dbReference type="EC" id="2.5.1.25" evidence="1"/>
<accession>A0ABQ0MVE0</accession>
<reference evidence="6 7" key="1">
    <citation type="submission" date="2017-06" db="EMBL/GenBank/DDBJ databases">
        <title>Whole Genome Sequences of Colwellia marinimaniae MTCD1.</title>
        <authorList>
            <person name="Kusumoto H."/>
            <person name="Inoue M."/>
            <person name="Tanikawa K."/>
            <person name="Maeji H."/>
            <person name="Cameron J.H."/>
            <person name="Bartlett D.H."/>
        </authorList>
    </citation>
    <scope>NUCLEOTIDE SEQUENCE [LARGE SCALE GENOMIC DNA]</scope>
    <source>
        <strain evidence="6 7">MTCD1</strain>
    </source>
</reference>